<dbReference type="AlphaFoldDB" id="A0A0V0R6X5"/>
<evidence type="ECO:0000313" key="2">
    <source>
        <dbReference type="Proteomes" id="UP000054937"/>
    </source>
</evidence>
<dbReference type="EMBL" id="LDAU01000042">
    <property type="protein sequence ID" value="KRX09912.1"/>
    <property type="molecule type" value="Genomic_DNA"/>
</dbReference>
<dbReference type="PANTHER" id="PTHR11799:SF12">
    <property type="entry name" value="PARAOXONASE-RELATED"/>
    <property type="match status" value="1"/>
</dbReference>
<name>A0A0V0R6X5_PSEPJ</name>
<dbReference type="OrthoDB" id="432162at2759"/>
<dbReference type="InParanoid" id="A0A0V0R6X5"/>
<comment type="caution">
    <text evidence="1">The sequence shown here is derived from an EMBL/GenBank/DDBJ whole genome shotgun (WGS) entry which is preliminary data.</text>
</comment>
<gene>
    <name evidence="1" type="ORF">PPERSA_05304</name>
</gene>
<keyword evidence="2" id="KW-1185">Reference proteome</keyword>
<reference evidence="1 2" key="1">
    <citation type="journal article" date="2015" name="Sci. Rep.">
        <title>Genome of the facultative scuticociliatosis pathogen Pseudocohnilembus persalinus provides insight into its virulence through horizontal gene transfer.</title>
        <authorList>
            <person name="Xiong J."/>
            <person name="Wang G."/>
            <person name="Cheng J."/>
            <person name="Tian M."/>
            <person name="Pan X."/>
            <person name="Warren A."/>
            <person name="Jiang C."/>
            <person name="Yuan D."/>
            <person name="Miao W."/>
        </authorList>
    </citation>
    <scope>NUCLEOTIDE SEQUENCE [LARGE SCALE GENOMIC DNA]</scope>
    <source>
        <strain evidence="1">36N120E</strain>
    </source>
</reference>
<dbReference type="Proteomes" id="UP000054937">
    <property type="component" value="Unassembled WGS sequence"/>
</dbReference>
<sequence>MIGPEDLTKITENIGIFSQNDNIQLWELPDGQIKAPQGNFGVYYFETKTAQILEIQNKPQDFKLHTQGIYFDHNTQNLYAINHPYDGLGDRIEVFSVNFEKKENIQLTYKYSLQTPPFLNGITNDLIKISENELLITEWLSYPDELKDPYRANFSGKFKKFKLFFKSLFTNQLTAVYSCTFDNKKAENSQKNNNLLNNQDLNCIAQKQAYAIMNNGITWDKQNTVLIADTASSLINTYQINFDTQDRSQRLQKKGKIFTTRHPDNVEYDIYLKQYTTGGMGTLMNYFKFIKEQAKIHPEYTNQVENMWTFVDIIKPQQNGQFKLENVILRNNIMRGCSNGIQYKEQIVLTSFGDQSLMTCSLPQANPKKPRYMSKLQFLKSIL</sequence>
<dbReference type="SUPFAM" id="SSF63829">
    <property type="entry name" value="Calcium-dependent phosphotriesterase"/>
    <property type="match status" value="1"/>
</dbReference>
<dbReference type="InterPro" id="IPR051288">
    <property type="entry name" value="Serum_paraoxonase/arylesterase"/>
</dbReference>
<proteinExistence type="predicted"/>
<protein>
    <submittedName>
        <fullName evidence="1">Uncharacterized protein</fullName>
    </submittedName>
</protein>
<accession>A0A0V0R6X5</accession>
<evidence type="ECO:0000313" key="1">
    <source>
        <dbReference type="EMBL" id="KRX09912.1"/>
    </source>
</evidence>
<dbReference type="PANTHER" id="PTHR11799">
    <property type="entry name" value="PARAOXONASE"/>
    <property type="match status" value="1"/>
</dbReference>
<dbReference type="InterPro" id="IPR011042">
    <property type="entry name" value="6-blade_b-propeller_TolB-like"/>
</dbReference>
<organism evidence="1 2">
    <name type="scientific">Pseudocohnilembus persalinus</name>
    <name type="common">Ciliate</name>
    <dbReference type="NCBI Taxonomy" id="266149"/>
    <lineage>
        <taxon>Eukaryota</taxon>
        <taxon>Sar</taxon>
        <taxon>Alveolata</taxon>
        <taxon>Ciliophora</taxon>
        <taxon>Intramacronucleata</taxon>
        <taxon>Oligohymenophorea</taxon>
        <taxon>Scuticociliatia</taxon>
        <taxon>Philasterida</taxon>
        <taxon>Pseudocohnilembidae</taxon>
        <taxon>Pseudocohnilembus</taxon>
    </lineage>
</organism>
<dbReference type="Gene3D" id="2.120.10.30">
    <property type="entry name" value="TolB, C-terminal domain"/>
    <property type="match status" value="1"/>
</dbReference>